<protein>
    <submittedName>
        <fullName evidence="3">Uncharacterized protein LOC105428285</fullName>
    </submittedName>
</protein>
<accession>A0A6I9WA43</accession>
<name>A0A6I9WA43_9HYME</name>
<dbReference type="GeneID" id="105428285"/>
<dbReference type="RefSeq" id="XP_011638797.1">
    <property type="nucleotide sequence ID" value="XM_011640495.2"/>
</dbReference>
<evidence type="ECO:0000256" key="1">
    <source>
        <dbReference type="SAM" id="SignalP"/>
    </source>
</evidence>
<organism evidence="2 3">
    <name type="scientific">Pogonomyrmex barbatus</name>
    <name type="common">red harvester ant</name>
    <dbReference type="NCBI Taxonomy" id="144034"/>
    <lineage>
        <taxon>Eukaryota</taxon>
        <taxon>Metazoa</taxon>
        <taxon>Ecdysozoa</taxon>
        <taxon>Arthropoda</taxon>
        <taxon>Hexapoda</taxon>
        <taxon>Insecta</taxon>
        <taxon>Pterygota</taxon>
        <taxon>Neoptera</taxon>
        <taxon>Endopterygota</taxon>
        <taxon>Hymenoptera</taxon>
        <taxon>Apocrita</taxon>
        <taxon>Aculeata</taxon>
        <taxon>Formicoidea</taxon>
        <taxon>Formicidae</taxon>
        <taxon>Myrmicinae</taxon>
        <taxon>Pogonomyrmex</taxon>
    </lineage>
</organism>
<evidence type="ECO:0000313" key="3">
    <source>
        <dbReference type="RefSeq" id="XP_011638797.1"/>
    </source>
</evidence>
<keyword evidence="1" id="KW-0732">Signal</keyword>
<sequence length="228" mass="25606">MHLYRSAAQKIALILAILAITCEISWASKQCKTVVMDVHMKRCRLGAEDRAKRSLERFDLQKYDEKYEAKRGEGPDYSKVNDSHGVPQKRQLSHVVQVGDIALPIVTEAINGAAKARAYTTSGTGYYDPKPSPVGSILGWPGYYLTAPYPLGRGFVPFLTPDFNDAIDLYLNDEELDELYNDIYKRLSRASKDEAWKVFLETASKCCQNADKCLKETTYVPCLGHQVS</sequence>
<keyword evidence="2" id="KW-1185">Reference proteome</keyword>
<dbReference type="KEGG" id="pbar:105428285"/>
<feature type="signal peptide" evidence="1">
    <location>
        <begin position="1"/>
        <end position="27"/>
    </location>
</feature>
<feature type="chain" id="PRO_5026750186" evidence="1">
    <location>
        <begin position="28"/>
        <end position="228"/>
    </location>
</feature>
<gene>
    <name evidence="3" type="primary">LOC105428285</name>
</gene>
<reference evidence="3" key="1">
    <citation type="submission" date="2025-08" db="UniProtKB">
        <authorList>
            <consortium name="RefSeq"/>
        </authorList>
    </citation>
    <scope>IDENTIFICATION</scope>
</reference>
<proteinExistence type="predicted"/>
<evidence type="ECO:0000313" key="2">
    <source>
        <dbReference type="Proteomes" id="UP000504615"/>
    </source>
</evidence>
<dbReference type="Proteomes" id="UP000504615">
    <property type="component" value="Unplaced"/>
</dbReference>
<dbReference type="AlphaFoldDB" id="A0A6I9WA43"/>
<dbReference type="OrthoDB" id="7700996at2759"/>